<dbReference type="CDD" id="cd12306">
    <property type="entry name" value="RRM_II_PABPs"/>
    <property type="match status" value="1"/>
</dbReference>
<evidence type="ECO:0000259" key="4">
    <source>
        <dbReference type="PROSITE" id="PS50102"/>
    </source>
</evidence>
<dbReference type="Gene3D" id="3.30.70.330">
    <property type="match status" value="1"/>
</dbReference>
<evidence type="ECO:0000313" key="5">
    <source>
        <dbReference type="EMBL" id="KAF4681329.1"/>
    </source>
</evidence>
<organism evidence="5 6">
    <name type="scientific">Perkinsus olseni</name>
    <name type="common">Perkinsus atlanticus</name>
    <dbReference type="NCBI Taxonomy" id="32597"/>
    <lineage>
        <taxon>Eukaryota</taxon>
        <taxon>Sar</taxon>
        <taxon>Alveolata</taxon>
        <taxon>Perkinsozoa</taxon>
        <taxon>Perkinsea</taxon>
        <taxon>Perkinsida</taxon>
        <taxon>Perkinsidae</taxon>
        <taxon>Perkinsus</taxon>
    </lineage>
</organism>
<accession>A0A7J6NBR3</accession>
<name>A0A7J6NBR3_PEROL</name>
<dbReference type="EMBL" id="JABANO010040959">
    <property type="protein sequence ID" value="KAF4681329.1"/>
    <property type="molecule type" value="Genomic_DNA"/>
</dbReference>
<keyword evidence="6" id="KW-1185">Reference proteome</keyword>
<dbReference type="PANTHER" id="PTHR23236:SF12">
    <property type="entry name" value="EUKARYOTIC INITIATION FACTOR 4B-RELATED"/>
    <property type="match status" value="1"/>
</dbReference>
<dbReference type="InterPro" id="IPR035979">
    <property type="entry name" value="RBD_domain_sf"/>
</dbReference>
<dbReference type="AlphaFoldDB" id="A0A7J6NBR3"/>
<protein>
    <submittedName>
        <fullName evidence="5">Polyadenylate-binding protein</fullName>
    </submittedName>
</protein>
<proteinExistence type="predicted"/>
<sequence>MSTNVETGALEGAVNETTAAAADVVVDVEADGHPTVEGNAENDHEVDADDLDLGIDGDDEIMEMQHKIQELEDEAERLRQMTEQSATGNGDAASDHESVEMTPEQQAAQSQEQDRRSIYVGNVDYGSAPEELQEHFKSCGSIQRITIMVDKYSGHPKGFAYIEFGDEASV</sequence>
<evidence type="ECO:0000256" key="3">
    <source>
        <dbReference type="SAM" id="MobiDB-lite"/>
    </source>
</evidence>
<dbReference type="PANTHER" id="PTHR23236">
    <property type="entry name" value="EUKARYOTIC TRANSLATION INITIATION FACTOR 4B/4H"/>
    <property type="match status" value="1"/>
</dbReference>
<dbReference type="SUPFAM" id="SSF54928">
    <property type="entry name" value="RNA-binding domain, RBD"/>
    <property type="match status" value="1"/>
</dbReference>
<dbReference type="InterPro" id="IPR012677">
    <property type="entry name" value="Nucleotide-bd_a/b_plait_sf"/>
</dbReference>
<keyword evidence="1 2" id="KW-0694">RNA-binding</keyword>
<dbReference type="PROSITE" id="PS50102">
    <property type="entry name" value="RRM"/>
    <property type="match status" value="1"/>
</dbReference>
<feature type="domain" description="RRM" evidence="4">
    <location>
        <begin position="116"/>
        <end position="170"/>
    </location>
</feature>
<reference evidence="5 6" key="1">
    <citation type="submission" date="2020-04" db="EMBL/GenBank/DDBJ databases">
        <title>Perkinsus olseni comparative genomics.</title>
        <authorList>
            <person name="Bogema D.R."/>
        </authorList>
    </citation>
    <scope>NUCLEOTIDE SEQUENCE [LARGE SCALE GENOMIC DNA]</scope>
    <source>
        <strain evidence="5 6">ATCC PRA-207</strain>
    </source>
</reference>
<dbReference type="GO" id="GO:0008143">
    <property type="term" value="F:poly(A) binding"/>
    <property type="evidence" value="ECO:0007669"/>
    <property type="project" value="TreeGrafter"/>
</dbReference>
<feature type="non-terminal residue" evidence="5">
    <location>
        <position position="170"/>
    </location>
</feature>
<dbReference type="Proteomes" id="UP000553632">
    <property type="component" value="Unassembled WGS sequence"/>
</dbReference>
<evidence type="ECO:0000256" key="2">
    <source>
        <dbReference type="PROSITE-ProRule" id="PRU00176"/>
    </source>
</evidence>
<dbReference type="InterPro" id="IPR000504">
    <property type="entry name" value="RRM_dom"/>
</dbReference>
<dbReference type="OMA" id="HFKSCGS"/>
<feature type="region of interest" description="Disordered" evidence="3">
    <location>
        <begin position="30"/>
        <end position="49"/>
    </location>
</feature>
<feature type="region of interest" description="Disordered" evidence="3">
    <location>
        <begin position="72"/>
        <end position="116"/>
    </location>
</feature>
<gene>
    <name evidence="5" type="primary">PABPN1L_1</name>
    <name evidence="5" type="ORF">FOZ63_017772</name>
</gene>
<evidence type="ECO:0000256" key="1">
    <source>
        <dbReference type="ARBA" id="ARBA00022884"/>
    </source>
</evidence>
<evidence type="ECO:0000313" key="6">
    <source>
        <dbReference type="Proteomes" id="UP000553632"/>
    </source>
</evidence>
<comment type="caution">
    <text evidence="5">The sequence shown here is derived from an EMBL/GenBank/DDBJ whole genome shotgun (WGS) entry which is preliminary data.</text>
</comment>
<dbReference type="Pfam" id="PF00076">
    <property type="entry name" value="RRM_1"/>
    <property type="match status" value="1"/>
</dbReference>